<dbReference type="AlphaFoldDB" id="D4BJ46"/>
<organism evidence="1 2">
    <name type="scientific">Citrobacter youngae ATCC 29220</name>
    <dbReference type="NCBI Taxonomy" id="500640"/>
    <lineage>
        <taxon>Bacteria</taxon>
        <taxon>Pseudomonadati</taxon>
        <taxon>Pseudomonadota</taxon>
        <taxon>Gammaproteobacteria</taxon>
        <taxon>Enterobacterales</taxon>
        <taxon>Enterobacteriaceae</taxon>
        <taxon>Citrobacter</taxon>
        <taxon>Citrobacter freundii complex</taxon>
    </lineage>
</organism>
<reference evidence="1 2" key="1">
    <citation type="submission" date="2010-02" db="EMBL/GenBank/DDBJ databases">
        <authorList>
            <person name="Weinstock G."/>
            <person name="Sodergren E."/>
            <person name="Clifton S."/>
            <person name="Fulton L."/>
            <person name="Fulton B."/>
            <person name="Courtney L."/>
            <person name="Fronick C."/>
            <person name="Harrison M."/>
            <person name="Strong C."/>
            <person name="Farmer C."/>
            <person name="Delahaunty K."/>
            <person name="Markovic C."/>
            <person name="Hall O."/>
            <person name="Minx P."/>
            <person name="Tomlinson C."/>
            <person name="Mitreva M."/>
            <person name="Nelson J."/>
            <person name="Hou S."/>
            <person name="Wollam A."/>
            <person name="Pepin K.H."/>
            <person name="Johnson M."/>
            <person name="Bhonagiri V."/>
            <person name="Zhang X."/>
            <person name="Suruliraj S."/>
            <person name="Warren W."/>
            <person name="Chinwalla A."/>
            <person name="Mardis E.R."/>
            <person name="Wilson R.K."/>
        </authorList>
    </citation>
    <scope>NUCLEOTIDE SEQUENCE [LARGE SCALE GENOMIC DNA]</scope>
    <source>
        <strain evidence="1 2">ATCC 29220</strain>
    </source>
</reference>
<comment type="caution">
    <text evidence="1">The sequence shown here is derived from an EMBL/GenBank/DDBJ whole genome shotgun (WGS) entry which is preliminary data.</text>
</comment>
<evidence type="ECO:0000313" key="2">
    <source>
        <dbReference type="Proteomes" id="UP000003880"/>
    </source>
</evidence>
<accession>D4BJ46</accession>
<dbReference type="Proteomes" id="UP000003880">
    <property type="component" value="Unassembled WGS sequence"/>
</dbReference>
<dbReference type="EMBL" id="ABWL02000023">
    <property type="protein sequence ID" value="EFE06440.1"/>
    <property type="molecule type" value="Genomic_DNA"/>
</dbReference>
<proteinExistence type="predicted"/>
<name>D4BJ46_9ENTR</name>
<gene>
    <name evidence="1" type="ORF">CIT292_10563</name>
</gene>
<protein>
    <submittedName>
        <fullName evidence="1">Uncharacterized protein</fullName>
    </submittedName>
</protein>
<sequence length="72" mass="7857">MLTGPTGPVGRIRPLRRHPATVISHVEITVVQMATRAAGSLPVFLAPHSSRGRYDTLSNLQFCPGSTLSRRY</sequence>
<dbReference type="HOGENOM" id="CLU_2715125_0_0_6"/>
<evidence type="ECO:0000313" key="1">
    <source>
        <dbReference type="EMBL" id="EFE06440.1"/>
    </source>
</evidence>